<comment type="caution">
    <text evidence="1">The sequence shown here is derived from an EMBL/GenBank/DDBJ whole genome shotgun (WGS) entry which is preliminary data.</text>
</comment>
<dbReference type="RefSeq" id="XP_014180881.1">
    <property type="nucleotide sequence ID" value="XM_014325406.1"/>
</dbReference>
<name>J6EYH3_TRIAS</name>
<proteinExistence type="predicted"/>
<evidence type="ECO:0000313" key="1">
    <source>
        <dbReference type="EMBL" id="EJT49709.1"/>
    </source>
</evidence>
<dbReference type="EMBL" id="ALBS01000160">
    <property type="protein sequence ID" value="EJT49709.1"/>
    <property type="molecule type" value="Genomic_DNA"/>
</dbReference>
<dbReference type="AlphaFoldDB" id="J6EYH3"/>
<dbReference type="HOGENOM" id="CLU_804571_0_0_1"/>
<sequence length="310" mass="35369">MKLRSATRRATAAPATVIDHQFFPHIIDQIWTYLSVDDLQPLRTVCKDWRIRADLKLSNHLVIERKDTTYDVRATVNASTPTSTVKTAPKKRRGTMPSSSLVVDFSGNRSLTLWHTDLTHENESSWYLDLGFDQIFWLKHGGVEHSVMTFDLNDDALYDPFESLEVVVNFECSASPASGMASMQLDIPAWLEDESRGSLTFIFHDNRTEKEKPPPANPDFIVDLLQSYPAAGTSINLVGLENFIRGTRTMEMFKQSVFRGFVNHRAELVSGDPEDYEDVCGEDWKLVCFLTMQEYEEEVGHERFIVHTVK</sequence>
<dbReference type="GeneID" id="25984645"/>
<gene>
    <name evidence="1" type="ORF">A1Q1_01131</name>
</gene>
<accession>J6EYH3</accession>
<dbReference type="VEuPathDB" id="FungiDB:A1Q1_01131"/>
<organism evidence="1 2">
    <name type="scientific">Trichosporon asahii var. asahii (strain ATCC 90039 / CBS 2479 / JCM 2466 / KCTC 7840 / NBRC 103889/ NCYC 2677 / UAMH 7654)</name>
    <name type="common">Yeast</name>
    <dbReference type="NCBI Taxonomy" id="1186058"/>
    <lineage>
        <taxon>Eukaryota</taxon>
        <taxon>Fungi</taxon>
        <taxon>Dikarya</taxon>
        <taxon>Basidiomycota</taxon>
        <taxon>Agaricomycotina</taxon>
        <taxon>Tremellomycetes</taxon>
        <taxon>Trichosporonales</taxon>
        <taxon>Trichosporonaceae</taxon>
        <taxon>Trichosporon</taxon>
    </lineage>
</organism>
<dbReference type="Proteomes" id="UP000002748">
    <property type="component" value="Unassembled WGS sequence"/>
</dbReference>
<evidence type="ECO:0000313" key="2">
    <source>
        <dbReference type="Proteomes" id="UP000002748"/>
    </source>
</evidence>
<reference evidence="1 2" key="1">
    <citation type="journal article" date="2012" name="Eukaryot. Cell">
        <title>Draft genome sequence of CBS 2479, the standard type strain of Trichosporon asahii.</title>
        <authorList>
            <person name="Yang R.Y."/>
            <person name="Li H.T."/>
            <person name="Zhu H."/>
            <person name="Zhou G.P."/>
            <person name="Wang M."/>
            <person name="Wang L."/>
        </authorList>
    </citation>
    <scope>NUCLEOTIDE SEQUENCE [LARGE SCALE GENOMIC DNA]</scope>
    <source>
        <strain evidence="2">ATCC 90039 / CBS 2479 / JCM 2466 / KCTC 7840 / NCYC 2677 / UAMH 7654</strain>
    </source>
</reference>
<evidence type="ECO:0008006" key="3">
    <source>
        <dbReference type="Google" id="ProtNLM"/>
    </source>
</evidence>
<dbReference type="KEGG" id="tasa:A1Q1_01131"/>
<protein>
    <recommendedName>
        <fullName evidence="3">F-box domain-containing protein</fullName>
    </recommendedName>
</protein>